<organism evidence="3 4">
    <name type="scientific">Vulpes vulpes</name>
    <name type="common">Red fox</name>
    <dbReference type="NCBI Taxonomy" id="9627"/>
    <lineage>
        <taxon>Eukaryota</taxon>
        <taxon>Metazoa</taxon>
        <taxon>Chordata</taxon>
        <taxon>Craniata</taxon>
        <taxon>Vertebrata</taxon>
        <taxon>Euteleostomi</taxon>
        <taxon>Mammalia</taxon>
        <taxon>Eutheria</taxon>
        <taxon>Laurasiatheria</taxon>
        <taxon>Carnivora</taxon>
        <taxon>Caniformia</taxon>
        <taxon>Canidae</taxon>
        <taxon>Vulpes</taxon>
    </lineage>
</organism>
<keyword evidence="2" id="KW-0009">Actin-binding</keyword>
<dbReference type="Pfam" id="PF00880">
    <property type="entry name" value="Nebulin"/>
    <property type="match status" value="1"/>
</dbReference>
<proteinExistence type="predicted"/>
<keyword evidence="1" id="KW-0677">Repeat</keyword>
<dbReference type="PANTHER" id="PTHR11039:SF64">
    <property type="entry name" value="NEBULIN-RELATED-ANCHORING PROTEIN-LIKE"/>
    <property type="match status" value="1"/>
</dbReference>
<evidence type="ECO:0000256" key="1">
    <source>
        <dbReference type="ARBA" id="ARBA00022737"/>
    </source>
</evidence>
<protein>
    <submittedName>
        <fullName evidence="4">Nebulin-like</fullName>
    </submittedName>
</protein>
<dbReference type="RefSeq" id="XP_072581370.1">
    <property type="nucleotide sequence ID" value="XM_072725269.1"/>
</dbReference>
<sequence>MSLTHAKNQKHLARNRLYKSVYEKTKMRIHIVPDMVEMVTAKDSQKKGSEIDYCLHLREWICHPDLQVNSHVRKVTDQIYRNIVYKDDLNWLKGIGCYIWDNPEILHAKHAYDLRNDAIYHHDYTDSVRGKVAPTMKTMELDGPFLYTSSRVRSNYLYTDKARKR</sequence>
<dbReference type="Proteomes" id="UP001652641">
    <property type="component" value="Chromosome 10"/>
</dbReference>
<keyword evidence="3" id="KW-1185">Reference proteome</keyword>
<name>A0ABM4XTK1_VULVU</name>
<dbReference type="PRINTS" id="PR00510">
    <property type="entry name" value="NEBULIN"/>
</dbReference>
<dbReference type="InterPro" id="IPR013998">
    <property type="entry name" value="Nebulin-like"/>
</dbReference>
<accession>A0ABM4XTK1</accession>
<dbReference type="PROSITE" id="PS51216">
    <property type="entry name" value="NEBULIN"/>
    <property type="match status" value="1"/>
</dbReference>
<dbReference type="PANTHER" id="PTHR11039">
    <property type="entry name" value="NEBULIN"/>
    <property type="match status" value="1"/>
</dbReference>
<gene>
    <name evidence="4" type="primary">LOC140594330</name>
</gene>
<reference evidence="4" key="1">
    <citation type="submission" date="2025-08" db="UniProtKB">
        <authorList>
            <consortium name="RefSeq"/>
        </authorList>
    </citation>
    <scope>IDENTIFICATION</scope>
    <source>
        <tissue evidence="4">Cell line</tissue>
    </source>
</reference>
<evidence type="ECO:0000313" key="4">
    <source>
        <dbReference type="RefSeq" id="XP_072581370.1"/>
    </source>
</evidence>
<evidence type="ECO:0000313" key="3">
    <source>
        <dbReference type="Proteomes" id="UP001652641"/>
    </source>
</evidence>
<evidence type="ECO:0000256" key="2">
    <source>
        <dbReference type="ARBA" id="ARBA00023203"/>
    </source>
</evidence>
<dbReference type="InterPro" id="IPR055297">
    <property type="entry name" value="NEBU/NEBL"/>
</dbReference>
<dbReference type="GeneID" id="140594330"/>
<dbReference type="InterPro" id="IPR000900">
    <property type="entry name" value="Nebulin_repeat"/>
</dbReference>